<feature type="transmembrane region" description="Helical" evidence="3">
    <location>
        <begin position="694"/>
        <end position="716"/>
    </location>
</feature>
<dbReference type="GO" id="GO:0005634">
    <property type="term" value="C:nucleus"/>
    <property type="evidence" value="ECO:0007669"/>
    <property type="project" value="TreeGrafter"/>
</dbReference>
<proteinExistence type="predicted"/>
<dbReference type="Pfam" id="PF13001">
    <property type="entry name" value="ECM29_N"/>
    <property type="match status" value="1"/>
</dbReference>
<feature type="region of interest" description="Disordered" evidence="2">
    <location>
        <begin position="1055"/>
        <end position="1074"/>
    </location>
</feature>
<evidence type="ECO:0000313" key="5">
    <source>
        <dbReference type="EMBL" id="CAL5134694.1"/>
    </source>
</evidence>
<organism evidence="5 6">
    <name type="scientific">Calicophoron daubneyi</name>
    <name type="common">Rumen fluke</name>
    <name type="synonym">Paramphistomum daubneyi</name>
    <dbReference type="NCBI Taxonomy" id="300641"/>
    <lineage>
        <taxon>Eukaryota</taxon>
        <taxon>Metazoa</taxon>
        <taxon>Spiralia</taxon>
        <taxon>Lophotrochozoa</taxon>
        <taxon>Platyhelminthes</taxon>
        <taxon>Trematoda</taxon>
        <taxon>Digenea</taxon>
        <taxon>Plagiorchiida</taxon>
        <taxon>Pronocephalata</taxon>
        <taxon>Paramphistomoidea</taxon>
        <taxon>Paramphistomidae</taxon>
        <taxon>Calicophoron</taxon>
    </lineage>
</organism>
<keyword evidence="1" id="KW-0677">Repeat</keyword>
<dbReference type="GO" id="GO:0005737">
    <property type="term" value="C:cytoplasm"/>
    <property type="evidence" value="ECO:0007669"/>
    <property type="project" value="TreeGrafter"/>
</dbReference>
<evidence type="ECO:0000313" key="6">
    <source>
        <dbReference type="Proteomes" id="UP001497525"/>
    </source>
</evidence>
<evidence type="ECO:0000259" key="4">
    <source>
        <dbReference type="Pfam" id="PF13001"/>
    </source>
</evidence>
<feature type="transmembrane region" description="Helical" evidence="3">
    <location>
        <begin position="736"/>
        <end position="758"/>
    </location>
</feature>
<gene>
    <name evidence="5" type="ORF">CDAUBV1_LOCUS8670</name>
</gene>
<evidence type="ECO:0000256" key="1">
    <source>
        <dbReference type="ARBA" id="ARBA00022737"/>
    </source>
</evidence>
<name>A0AAV2TC64_CALDB</name>
<keyword evidence="3" id="KW-1133">Transmembrane helix</keyword>
<keyword evidence="3" id="KW-0812">Transmembrane</keyword>
<protein>
    <recommendedName>
        <fullName evidence="4">Proteasome component Ecm29 N-terminal domain-containing protein</fullName>
    </recommendedName>
</protein>
<dbReference type="AlphaFoldDB" id="A0AAV2TC64"/>
<sequence length="1074" mass="124031">MTTMASSLEDASRPSEDIDRLALRISLADIDEQFEKVVQKSLVFILRYLAKYEDHRKKLMELLGDVTRRLKFRPNIQVPVHELFLTYNDPSDSVFLINFSHMYIRLGYPRLPFPLQVKLLPVLYASLSEDKPVCQRDALLHLTLPFIGDVTSDMVQRDLGLSELPLQRRFITDFYSLVLLMPYRLIRFDGNDAAIPDGFNSYDLSRVVHDRFSTINSAEDLEKTIMRRGSNPIKLSLILLLIPVLLKADPLNNLKLEKFDQQKETYDCSSYLRQENYDRSLETNVNEIVKWECPEYYRMEIVSVNFVETNCDILFTYYPRKEEVMKDRRCARAVDMILTDIIVMTWGYAWGCREAVFLAPITPYMDFMVVLKDTENFGLAITLEERCEIPTLQINKTLEFVCDITKYAGYYWHLGRGGACKEPTLNRINDTVMSVAEQSPIKCQLLIFLLIGVVKNKSEIVIKEGGEVAYAFNKLQNWCPTLKEAQFPLVRKDLHLLFYLMLKIIILGPSEKRDFLLITKILRAHAEYWQAFFGESTDFFHGSKWLFVTQNKRYGDVKNRNDNEFIHLSFPAKSPTTLVACTTLFHETGLPHQGNRITAGICYVGVNGGEVSTISVTFVKAQHDQIINYHCARMESSENSFKPDDGENFCTIEGSGDGDIICKCLNTRYISLIHYGTGEDDIEHTPKNSAETPIMMILHTTLCTLLFAGSSFMMLIQVWKPARRLYVRTQRTKFALCFIQLTMHVLFLSGAKLLLQWITIVHDDHDVCMYLGPFQYAIFTIFEIMNTLKAMELLTVRRSHRPFSIVMRTILFAYACGAIAGIVTFVVSSYQYLRICCYSRIMRYTMCLTYAIINALGLIITIWYVILKRTHNWGESLGDFLICLYDLVMWSIHIPANRPKLILDPAHRRIIYMNLWQGLLLFVYHCFLKENSVAFFTSICSKLCSKKEFVRRISRFKERESSVGFIFPLPFRKSGRMSASSGRRFETLESFTSLEFDQQTEDRCDSISSYMSGKFSFPRPSYSSIRKLRVSSYHDKRNAGRSTIALRALKDSSIHGEKKPPLLPVLKYPKTDES</sequence>
<dbReference type="GO" id="GO:0043248">
    <property type="term" value="P:proteasome assembly"/>
    <property type="evidence" value="ECO:0007669"/>
    <property type="project" value="InterPro"/>
</dbReference>
<accession>A0AAV2TC64</accession>
<feature type="transmembrane region" description="Helical" evidence="3">
    <location>
        <begin position="809"/>
        <end position="830"/>
    </location>
</feature>
<dbReference type="PANTHER" id="PTHR23346:SF19">
    <property type="entry name" value="PROTEASOME ADAPTER AND SCAFFOLD PROTEIN ECM29"/>
    <property type="match status" value="1"/>
</dbReference>
<comment type="caution">
    <text evidence="5">The sequence shown here is derived from an EMBL/GenBank/DDBJ whole genome shotgun (WGS) entry which is preliminary data.</text>
</comment>
<dbReference type="GO" id="GO:0036503">
    <property type="term" value="P:ERAD pathway"/>
    <property type="evidence" value="ECO:0007669"/>
    <property type="project" value="TreeGrafter"/>
</dbReference>
<reference evidence="5" key="1">
    <citation type="submission" date="2024-06" db="EMBL/GenBank/DDBJ databases">
        <authorList>
            <person name="Liu X."/>
            <person name="Lenzi L."/>
            <person name="Haldenby T S."/>
            <person name="Uol C."/>
        </authorList>
    </citation>
    <scope>NUCLEOTIDE SEQUENCE</scope>
</reference>
<dbReference type="GO" id="GO:0060090">
    <property type="term" value="F:molecular adaptor activity"/>
    <property type="evidence" value="ECO:0007669"/>
    <property type="project" value="InterPro"/>
</dbReference>
<feature type="domain" description="Proteasome component Ecm29 N-terminal" evidence="4">
    <location>
        <begin position="18"/>
        <end position="224"/>
    </location>
</feature>
<evidence type="ECO:0000256" key="3">
    <source>
        <dbReference type="SAM" id="Phobius"/>
    </source>
</evidence>
<dbReference type="InterPro" id="IPR024372">
    <property type="entry name" value="Ecm29_N"/>
</dbReference>
<dbReference type="Proteomes" id="UP001497525">
    <property type="component" value="Unassembled WGS sequence"/>
</dbReference>
<evidence type="ECO:0000256" key="2">
    <source>
        <dbReference type="SAM" id="MobiDB-lite"/>
    </source>
</evidence>
<dbReference type="PANTHER" id="PTHR23346">
    <property type="entry name" value="TRANSLATIONAL ACTIVATOR GCN1-RELATED"/>
    <property type="match status" value="1"/>
</dbReference>
<dbReference type="EMBL" id="CAXLJL010000223">
    <property type="protein sequence ID" value="CAL5134694.1"/>
    <property type="molecule type" value="Genomic_DNA"/>
</dbReference>
<feature type="transmembrane region" description="Helical" evidence="3">
    <location>
        <begin position="842"/>
        <end position="865"/>
    </location>
</feature>
<keyword evidence="3" id="KW-0472">Membrane</keyword>